<keyword evidence="7 8" id="KW-0998">Cell outer membrane</keyword>
<dbReference type="InterPro" id="IPR010827">
    <property type="entry name" value="BamA/TamA_POTRA"/>
</dbReference>
<evidence type="ECO:0000256" key="9">
    <source>
        <dbReference type="NCBIfam" id="TIGR03303"/>
    </source>
</evidence>
<keyword evidence="5 8" id="KW-0677">Repeat</keyword>
<evidence type="ECO:0000259" key="10">
    <source>
        <dbReference type="PROSITE" id="PS51779"/>
    </source>
</evidence>
<keyword evidence="6 8" id="KW-0472">Membrane</keyword>
<feature type="domain" description="POTRA" evidence="10">
    <location>
        <begin position="266"/>
        <end position="344"/>
    </location>
</feature>
<dbReference type="HAMAP" id="MF_01430">
    <property type="entry name" value="OM_assembly_BamA"/>
    <property type="match status" value="1"/>
</dbReference>
<feature type="domain" description="POTRA" evidence="10">
    <location>
        <begin position="24"/>
        <end position="91"/>
    </location>
</feature>
<keyword evidence="4 8" id="KW-0732">Signal</keyword>
<evidence type="ECO:0000256" key="5">
    <source>
        <dbReference type="ARBA" id="ARBA00022737"/>
    </source>
</evidence>
<dbReference type="OrthoDB" id="9803054at2"/>
<dbReference type="PANTHER" id="PTHR12815:SF23">
    <property type="entry name" value="OUTER MEMBRANE PROTEIN ASSEMBLY FACTOR BAMA"/>
    <property type="match status" value="1"/>
</dbReference>
<evidence type="ECO:0000256" key="2">
    <source>
        <dbReference type="ARBA" id="ARBA00022452"/>
    </source>
</evidence>
<comment type="similarity">
    <text evidence="8">Belongs to the BamA family.</text>
</comment>
<gene>
    <name evidence="8" type="primary">bamA</name>
    <name evidence="11" type="ORF">EDC25_104108</name>
</gene>
<dbReference type="FunFam" id="3.10.20.310:FF:000001">
    <property type="entry name" value="Outer membrane protein assembly factor BamA"/>
    <property type="match status" value="1"/>
</dbReference>
<name>A0A4S3KWD4_9GAMM</name>
<dbReference type="InterPro" id="IPR039910">
    <property type="entry name" value="D15-like"/>
</dbReference>
<keyword evidence="2 8" id="KW-1134">Transmembrane beta strand</keyword>
<keyword evidence="12" id="KW-1185">Reference proteome</keyword>
<dbReference type="InterPro" id="IPR023707">
    <property type="entry name" value="OM_assembly_BamA"/>
</dbReference>
<proteinExistence type="inferred from homology"/>
<evidence type="ECO:0000256" key="1">
    <source>
        <dbReference type="ARBA" id="ARBA00004370"/>
    </source>
</evidence>
<dbReference type="GO" id="GO:1990063">
    <property type="term" value="C:Bam protein complex"/>
    <property type="evidence" value="ECO:0007669"/>
    <property type="project" value="TreeGrafter"/>
</dbReference>
<feature type="domain" description="POTRA" evidence="10">
    <location>
        <begin position="347"/>
        <end position="421"/>
    </location>
</feature>
<protein>
    <recommendedName>
        <fullName evidence="8 9">Outer membrane protein assembly factor BamA</fullName>
    </recommendedName>
</protein>
<dbReference type="NCBIfam" id="TIGR03303">
    <property type="entry name" value="OM_YaeT"/>
    <property type="match status" value="1"/>
</dbReference>
<organism evidence="11 12">
    <name type="scientific">Pseudofulvimonas gallinarii</name>
    <dbReference type="NCBI Taxonomy" id="634155"/>
    <lineage>
        <taxon>Bacteria</taxon>
        <taxon>Pseudomonadati</taxon>
        <taxon>Pseudomonadota</taxon>
        <taxon>Gammaproteobacteria</taxon>
        <taxon>Lysobacterales</taxon>
        <taxon>Rhodanobacteraceae</taxon>
        <taxon>Pseudofulvimonas</taxon>
    </lineage>
</organism>
<dbReference type="FunFam" id="3.10.20.310:FF:000002">
    <property type="entry name" value="Outer membrane protein assembly factor BamA"/>
    <property type="match status" value="1"/>
</dbReference>
<dbReference type="InterPro" id="IPR000184">
    <property type="entry name" value="Bac_surfAg_D15"/>
</dbReference>
<dbReference type="Proteomes" id="UP000294599">
    <property type="component" value="Unassembled WGS sequence"/>
</dbReference>
<dbReference type="InterPro" id="IPR034746">
    <property type="entry name" value="POTRA"/>
</dbReference>
<dbReference type="GO" id="GO:0043165">
    <property type="term" value="P:Gram-negative-bacterium-type cell outer membrane assembly"/>
    <property type="evidence" value="ECO:0007669"/>
    <property type="project" value="UniProtKB-UniRule"/>
</dbReference>
<dbReference type="PANTHER" id="PTHR12815">
    <property type="entry name" value="SORTING AND ASSEMBLY MACHINERY SAMM50 PROTEIN FAMILY MEMBER"/>
    <property type="match status" value="1"/>
</dbReference>
<evidence type="ECO:0000313" key="12">
    <source>
        <dbReference type="Proteomes" id="UP000294599"/>
    </source>
</evidence>
<keyword evidence="3 8" id="KW-0812">Transmembrane</keyword>
<evidence type="ECO:0000256" key="8">
    <source>
        <dbReference type="HAMAP-Rule" id="MF_01430"/>
    </source>
</evidence>
<dbReference type="AlphaFoldDB" id="A0A4S3KWD4"/>
<evidence type="ECO:0000256" key="4">
    <source>
        <dbReference type="ARBA" id="ARBA00022729"/>
    </source>
</evidence>
<feature type="signal peptide" evidence="8">
    <location>
        <begin position="1"/>
        <end position="18"/>
    </location>
</feature>
<dbReference type="Pfam" id="PF01103">
    <property type="entry name" value="Omp85"/>
    <property type="match status" value="1"/>
</dbReference>
<evidence type="ECO:0000256" key="7">
    <source>
        <dbReference type="ARBA" id="ARBA00023237"/>
    </source>
</evidence>
<comment type="caution">
    <text evidence="11">The sequence shown here is derived from an EMBL/GenBank/DDBJ whole genome shotgun (WGS) entry which is preliminary data.</text>
</comment>
<sequence length="794" mass="90016" precursor="true">MKKIAAAVLLALATQAQAQSPDQFVIQDIRIDGLSRITEGTVFNYLPLERGDTVDRARVAEAIRILYQTGFFDDVELSRQGDILVVQVKERPAIASLKLSGNKEIKEDDLLRGLADIGLAEGEVYNRLAVARVTQELTRQYNNRGKYNVSITPVVNELDRNRVEISIVIAEGKAARIRHINVIGNETFSQKEITRSFDQEPTNWTSWYSRDDQYSREKFTGDLEKLVSYYQDRGYLDFDIDSNQVTISPDRRNIYITTSIREGEIYTVKDVRLTGELVLEKETLEGMVRIKPGEVYSRAKIERTSDTITAVLGNIGYAFAEVTPIPDVNRDTREVGLTFLVSPGKRVYVRRVVFKGNTRTQDEVLRREMRQFEGAWFSQAAVDRSRIRLQRLGYFENVEIETPRVPGSEDLIDVEVSVEERPTGAFQFGVGYSQLQGIITNLSVEQNNFLGTGNRAAVNLQNNRYYKQMDLSYTNPYVTDDGLSIGYNASYRELDFGEQNLAAYSTDTAEFNVYFGLPLTETDTVSMSLGIDSTRIDAIPGLTPDFMFDYLLRVAAANDNLDQRTFHAWRLEAGWSRDSRNRFFNPTRGGFQQVGAEIVLPGSTQEYYKLYYRFGRYFPVNSWLTLLASGDIGYGDGYGNAVPIRDCTPLIDDPGTVGREEPCSEGSRLPFFENFYAGGVRSIRGFEDNSLGPRDPQYGRPIGGAFRTIGTVEAILPTPFRQAADSTRISWFVDFGNVYPSVRDWEAREFRISTGLSFQWRAPVGPIVLNFSYPIQKDRNDEVERFQFTFGSMF</sequence>
<reference evidence="11 12" key="1">
    <citation type="submission" date="2019-03" db="EMBL/GenBank/DDBJ databases">
        <title>Genomic Encyclopedia of Type Strains, Phase IV (KMG-IV): sequencing the most valuable type-strain genomes for metagenomic binning, comparative biology and taxonomic classification.</title>
        <authorList>
            <person name="Goeker M."/>
        </authorList>
    </citation>
    <scope>NUCLEOTIDE SEQUENCE [LARGE SCALE GENOMIC DNA]</scope>
    <source>
        <strain evidence="11 12">DSM 21944</strain>
    </source>
</reference>
<dbReference type="Gene3D" id="2.40.160.50">
    <property type="entry name" value="membrane protein fhac: a member of the omp85/tpsb transporter family"/>
    <property type="match status" value="1"/>
</dbReference>
<feature type="chain" id="PRO_5023987661" description="Outer membrane protein assembly factor BamA" evidence="8">
    <location>
        <begin position="19"/>
        <end position="794"/>
    </location>
</feature>
<feature type="domain" description="POTRA" evidence="10">
    <location>
        <begin position="175"/>
        <end position="263"/>
    </location>
</feature>
<accession>A0A4S3KWD4</accession>
<evidence type="ECO:0000256" key="3">
    <source>
        <dbReference type="ARBA" id="ARBA00022692"/>
    </source>
</evidence>
<evidence type="ECO:0000313" key="11">
    <source>
        <dbReference type="EMBL" id="TCT00118.1"/>
    </source>
</evidence>
<comment type="subcellular location">
    <subcellularLocation>
        <location evidence="8">Cell outer membrane</location>
    </subcellularLocation>
    <subcellularLocation>
        <location evidence="1">Membrane</location>
    </subcellularLocation>
</comment>
<dbReference type="Gene3D" id="3.10.20.310">
    <property type="entry name" value="membrane protein fhac"/>
    <property type="match status" value="5"/>
</dbReference>
<dbReference type="RefSeq" id="WP_123523164.1">
    <property type="nucleotide sequence ID" value="NZ_JBHLWF010000088.1"/>
</dbReference>
<comment type="function">
    <text evidence="8">Part of the outer membrane protein assembly complex, which is involved in assembly and insertion of beta-barrel proteins into the outer membrane.</text>
</comment>
<dbReference type="PROSITE" id="PS51779">
    <property type="entry name" value="POTRA"/>
    <property type="match status" value="4"/>
</dbReference>
<dbReference type="GO" id="GO:0051205">
    <property type="term" value="P:protein insertion into membrane"/>
    <property type="evidence" value="ECO:0007669"/>
    <property type="project" value="UniProtKB-UniRule"/>
</dbReference>
<evidence type="ECO:0000256" key="6">
    <source>
        <dbReference type="ARBA" id="ARBA00023136"/>
    </source>
</evidence>
<dbReference type="Pfam" id="PF07244">
    <property type="entry name" value="POTRA"/>
    <property type="match status" value="5"/>
</dbReference>
<comment type="subunit">
    <text evidence="8">Part of the Bam complex.</text>
</comment>
<dbReference type="EMBL" id="SMAF01000004">
    <property type="protein sequence ID" value="TCT00118.1"/>
    <property type="molecule type" value="Genomic_DNA"/>
</dbReference>
<dbReference type="PIRSF" id="PIRSF006076">
    <property type="entry name" value="OM_assembly_OMP85"/>
    <property type="match status" value="1"/>
</dbReference>